<feature type="transmembrane region" description="Helical" evidence="8">
    <location>
        <begin position="47"/>
        <end position="68"/>
    </location>
</feature>
<feature type="transmembrane region" description="Helical" evidence="8">
    <location>
        <begin position="307"/>
        <end position="325"/>
    </location>
</feature>
<feature type="transmembrane region" description="Helical" evidence="8">
    <location>
        <begin position="18"/>
        <end position="41"/>
    </location>
</feature>
<feature type="transmembrane region" description="Helical" evidence="8">
    <location>
        <begin position="273"/>
        <end position="295"/>
    </location>
</feature>
<dbReference type="Gene3D" id="1.20.1740.10">
    <property type="entry name" value="Amino acid/polyamine transporter I"/>
    <property type="match status" value="1"/>
</dbReference>
<keyword evidence="10" id="KW-1185">Reference proteome</keyword>
<dbReference type="Pfam" id="PF03845">
    <property type="entry name" value="Spore_permease"/>
    <property type="match status" value="1"/>
</dbReference>
<evidence type="ECO:0000256" key="6">
    <source>
        <dbReference type="ARBA" id="ARBA00022989"/>
    </source>
</evidence>
<accession>A0ABS4I1Q5</accession>
<comment type="similarity">
    <text evidence="2">Belongs to the amino acid-polyamine-organocation (APC) superfamily. Spore germination protein (SGP) (TC 2.A.3.9) family.</text>
</comment>
<dbReference type="InterPro" id="IPR004761">
    <property type="entry name" value="Spore_GerAB"/>
</dbReference>
<name>A0ABS4I1Q5_9BACL</name>
<keyword evidence="3" id="KW-0813">Transport</keyword>
<evidence type="ECO:0000256" key="2">
    <source>
        <dbReference type="ARBA" id="ARBA00007998"/>
    </source>
</evidence>
<evidence type="ECO:0000256" key="5">
    <source>
        <dbReference type="ARBA" id="ARBA00022692"/>
    </source>
</evidence>
<sequence>MPTIGNTYENNKITRLQFIFLIHGMQVGVGVIELPSTLAGISGTDGWMAIFFGWAASVLASLVMIQVMKKYPNGTVIQLVRHHFGKWSGTLVTMVYAVYMLVFVYLIFDRMVLLIKTWIMQQSYTYMLMLLFVIPAFMIAKGGVRSLGRFAEVVILSTIWMPFILLYVLKDANWIHLLPILKEGWMPIWHSVSSTILSFLGFEGALFFYPYLENKKSASVNMIIANTMTLAVYLFVTIICFVVYSPDEITLFHDAPLTLAKIIEFRFLERFDIVFLTVYLLLICKTWIPALHIAVQCTGQLVAKEKASAHLIVVLGCIVAITFLWDPSWNQNKNWFKVFNQFGLGVAYLLPFGLLGLLMVKNWMARWRN</sequence>
<dbReference type="PANTHER" id="PTHR34975">
    <property type="entry name" value="SPORE GERMINATION PROTEIN A2"/>
    <property type="match status" value="1"/>
</dbReference>
<feature type="transmembrane region" description="Helical" evidence="8">
    <location>
        <begin position="223"/>
        <end position="244"/>
    </location>
</feature>
<dbReference type="Proteomes" id="UP001519344">
    <property type="component" value="Unassembled WGS sequence"/>
</dbReference>
<evidence type="ECO:0000256" key="3">
    <source>
        <dbReference type="ARBA" id="ARBA00022448"/>
    </source>
</evidence>
<organism evidence="9 10">
    <name type="scientific">Paenibacillus aceris</name>
    <dbReference type="NCBI Taxonomy" id="869555"/>
    <lineage>
        <taxon>Bacteria</taxon>
        <taxon>Bacillati</taxon>
        <taxon>Bacillota</taxon>
        <taxon>Bacilli</taxon>
        <taxon>Bacillales</taxon>
        <taxon>Paenibacillaceae</taxon>
        <taxon>Paenibacillus</taxon>
    </lineage>
</organism>
<evidence type="ECO:0000313" key="10">
    <source>
        <dbReference type="Proteomes" id="UP001519344"/>
    </source>
</evidence>
<comment type="caution">
    <text evidence="9">The sequence shown here is derived from an EMBL/GenBank/DDBJ whole genome shotgun (WGS) entry which is preliminary data.</text>
</comment>
<feature type="transmembrane region" description="Helical" evidence="8">
    <location>
        <begin position="345"/>
        <end position="364"/>
    </location>
</feature>
<gene>
    <name evidence="9" type="ORF">J2Z65_003878</name>
</gene>
<evidence type="ECO:0000313" key="9">
    <source>
        <dbReference type="EMBL" id="MBP1964655.1"/>
    </source>
</evidence>
<keyword evidence="4" id="KW-0309">Germination</keyword>
<reference evidence="9 10" key="1">
    <citation type="submission" date="2021-03" db="EMBL/GenBank/DDBJ databases">
        <title>Genomic Encyclopedia of Type Strains, Phase IV (KMG-IV): sequencing the most valuable type-strain genomes for metagenomic binning, comparative biology and taxonomic classification.</title>
        <authorList>
            <person name="Goeker M."/>
        </authorList>
    </citation>
    <scope>NUCLEOTIDE SEQUENCE [LARGE SCALE GENOMIC DNA]</scope>
    <source>
        <strain evidence="9 10">DSM 24950</strain>
    </source>
</reference>
<keyword evidence="5 8" id="KW-0812">Transmembrane</keyword>
<evidence type="ECO:0000256" key="1">
    <source>
        <dbReference type="ARBA" id="ARBA00004141"/>
    </source>
</evidence>
<dbReference type="NCBIfam" id="TIGR00912">
    <property type="entry name" value="2A0309"/>
    <property type="match status" value="1"/>
</dbReference>
<protein>
    <submittedName>
        <fullName evidence="9">Spore germination protein (Amino acid permease)</fullName>
    </submittedName>
</protein>
<evidence type="ECO:0000256" key="7">
    <source>
        <dbReference type="ARBA" id="ARBA00023136"/>
    </source>
</evidence>
<dbReference type="PANTHER" id="PTHR34975:SF2">
    <property type="entry name" value="SPORE GERMINATION PROTEIN A2"/>
    <property type="match status" value="1"/>
</dbReference>
<feature type="transmembrane region" description="Helical" evidence="8">
    <location>
        <begin position="89"/>
        <end position="108"/>
    </location>
</feature>
<dbReference type="RefSeq" id="WP_167052792.1">
    <property type="nucleotide sequence ID" value="NZ_JAAOZR010000005.1"/>
</dbReference>
<keyword evidence="6 8" id="KW-1133">Transmembrane helix</keyword>
<feature type="transmembrane region" description="Helical" evidence="8">
    <location>
        <begin position="188"/>
        <end position="211"/>
    </location>
</feature>
<keyword evidence="7 8" id="KW-0472">Membrane</keyword>
<dbReference type="EMBL" id="JAGGKV010000010">
    <property type="protein sequence ID" value="MBP1964655.1"/>
    <property type="molecule type" value="Genomic_DNA"/>
</dbReference>
<feature type="transmembrane region" description="Helical" evidence="8">
    <location>
        <begin position="147"/>
        <end position="168"/>
    </location>
</feature>
<evidence type="ECO:0000256" key="4">
    <source>
        <dbReference type="ARBA" id="ARBA00022544"/>
    </source>
</evidence>
<comment type="subcellular location">
    <subcellularLocation>
        <location evidence="1">Membrane</location>
        <topology evidence="1">Multi-pass membrane protein</topology>
    </subcellularLocation>
</comment>
<proteinExistence type="inferred from homology"/>
<feature type="transmembrane region" description="Helical" evidence="8">
    <location>
        <begin position="123"/>
        <end position="140"/>
    </location>
</feature>
<evidence type="ECO:0000256" key="8">
    <source>
        <dbReference type="SAM" id="Phobius"/>
    </source>
</evidence>